<protein>
    <submittedName>
        <fullName evidence="2">Uncharacterized protein</fullName>
    </submittedName>
</protein>
<name>A0A0A9CPM5_ARUDO</name>
<accession>A0A0A9CPM5</accession>
<dbReference type="AlphaFoldDB" id="A0A0A9CPM5"/>
<reference evidence="2" key="2">
    <citation type="journal article" date="2015" name="Data Brief">
        <title>Shoot transcriptome of the giant reed, Arundo donax.</title>
        <authorList>
            <person name="Barrero R.A."/>
            <person name="Guerrero F.D."/>
            <person name="Moolhuijzen P."/>
            <person name="Goolsby J.A."/>
            <person name="Tidwell J."/>
            <person name="Bellgard S.E."/>
            <person name="Bellgard M.I."/>
        </authorList>
    </citation>
    <scope>NUCLEOTIDE SEQUENCE</scope>
    <source>
        <tissue evidence="2">Shoot tissue taken approximately 20 cm above the soil surface</tissue>
    </source>
</reference>
<proteinExistence type="predicted"/>
<reference evidence="2" key="1">
    <citation type="submission" date="2014-09" db="EMBL/GenBank/DDBJ databases">
        <authorList>
            <person name="Magalhaes I.L.F."/>
            <person name="Oliveira U."/>
            <person name="Santos F.R."/>
            <person name="Vidigal T.H.D.A."/>
            <person name="Brescovit A.D."/>
            <person name="Santos A.J."/>
        </authorList>
    </citation>
    <scope>NUCLEOTIDE SEQUENCE</scope>
    <source>
        <tissue evidence="2">Shoot tissue taken approximately 20 cm above the soil surface</tissue>
    </source>
</reference>
<organism evidence="2">
    <name type="scientific">Arundo donax</name>
    <name type="common">Giant reed</name>
    <name type="synonym">Donax arundinaceus</name>
    <dbReference type="NCBI Taxonomy" id="35708"/>
    <lineage>
        <taxon>Eukaryota</taxon>
        <taxon>Viridiplantae</taxon>
        <taxon>Streptophyta</taxon>
        <taxon>Embryophyta</taxon>
        <taxon>Tracheophyta</taxon>
        <taxon>Spermatophyta</taxon>
        <taxon>Magnoliopsida</taxon>
        <taxon>Liliopsida</taxon>
        <taxon>Poales</taxon>
        <taxon>Poaceae</taxon>
        <taxon>PACMAD clade</taxon>
        <taxon>Arundinoideae</taxon>
        <taxon>Arundineae</taxon>
        <taxon>Arundo</taxon>
    </lineage>
</organism>
<dbReference type="EMBL" id="GBRH01224448">
    <property type="protein sequence ID" value="JAD73447.1"/>
    <property type="molecule type" value="Transcribed_RNA"/>
</dbReference>
<sequence length="27" mass="2868">MPTGVEGRDMAAAEHIGREEKLLGDQG</sequence>
<feature type="region of interest" description="Disordered" evidence="1">
    <location>
        <begin position="1"/>
        <end position="27"/>
    </location>
</feature>
<evidence type="ECO:0000256" key="1">
    <source>
        <dbReference type="SAM" id="MobiDB-lite"/>
    </source>
</evidence>
<evidence type="ECO:0000313" key="2">
    <source>
        <dbReference type="EMBL" id="JAD73447.1"/>
    </source>
</evidence>